<keyword evidence="4" id="KW-1185">Reference proteome</keyword>
<gene>
    <name evidence="3" type="ORF">ACFSBW_11430</name>
</gene>
<keyword evidence="2" id="KW-0812">Transmembrane</keyword>
<feature type="transmembrane region" description="Helical" evidence="2">
    <location>
        <begin position="96"/>
        <end position="115"/>
    </location>
</feature>
<protein>
    <submittedName>
        <fullName evidence="3">Uncharacterized protein</fullName>
    </submittedName>
</protein>
<proteinExistence type="predicted"/>
<name>A0ABD6DB06_9EURY</name>
<keyword evidence="2" id="KW-0472">Membrane</keyword>
<evidence type="ECO:0000256" key="1">
    <source>
        <dbReference type="SAM" id="MobiDB-lite"/>
    </source>
</evidence>
<evidence type="ECO:0000256" key="2">
    <source>
        <dbReference type="SAM" id="Phobius"/>
    </source>
</evidence>
<feature type="transmembrane region" description="Helical" evidence="2">
    <location>
        <begin position="18"/>
        <end position="35"/>
    </location>
</feature>
<dbReference type="RefSeq" id="WP_256395884.1">
    <property type="nucleotide sequence ID" value="NZ_JANHDJ010000003.1"/>
</dbReference>
<reference evidence="3 4" key="1">
    <citation type="journal article" date="2019" name="Int. J. Syst. Evol. Microbiol.">
        <title>The Global Catalogue of Microorganisms (GCM) 10K type strain sequencing project: providing services to taxonomists for standard genome sequencing and annotation.</title>
        <authorList>
            <consortium name="The Broad Institute Genomics Platform"/>
            <consortium name="The Broad Institute Genome Sequencing Center for Infectious Disease"/>
            <person name="Wu L."/>
            <person name="Ma J."/>
        </authorList>
    </citation>
    <scope>NUCLEOTIDE SEQUENCE [LARGE SCALE GENOMIC DNA]</scope>
    <source>
        <strain evidence="3 4">CGMCC 1.10593</strain>
    </source>
</reference>
<feature type="region of interest" description="Disordered" evidence="1">
    <location>
        <begin position="527"/>
        <end position="554"/>
    </location>
</feature>
<evidence type="ECO:0000313" key="4">
    <source>
        <dbReference type="Proteomes" id="UP001597052"/>
    </source>
</evidence>
<dbReference type="Proteomes" id="UP001597052">
    <property type="component" value="Unassembled WGS sequence"/>
</dbReference>
<comment type="caution">
    <text evidence="3">The sequence shown here is derived from an EMBL/GenBank/DDBJ whole genome shotgun (WGS) entry which is preliminary data.</text>
</comment>
<feature type="compositionally biased region" description="Polar residues" evidence="1">
    <location>
        <begin position="544"/>
        <end position="554"/>
    </location>
</feature>
<dbReference type="AlphaFoldDB" id="A0ABD6DB06"/>
<keyword evidence="2" id="KW-1133">Transmembrane helix</keyword>
<sequence length="554" mass="60404">MIPDLSGRFETVSTGPHLAKRIALLVAACGLLYVLRPLVHGLVYPIVYSPTGLLVGGVTILVAVGLWLAPPLRTEGRDVDGGSLGLFLSDSAVLKLYLVGTIFGITVLIGFLYSVPAGMVAEATLADRTMSDSEPIDGFPEINADNPRIVPRAVADVQTRGSTSYRTHRLGPSDIARAEDGTLAWSYAIEPDGPRNKLLSNQRGVLLSDMTRMENRSITAYDDQQFAVGEGMYLQRGADWNLKSTDFLTRYYDDAVEFTHNGTAYMYYPKTGHEWQLTPIPHTVPVWDGGALISPDGTITHLTPQQAQENEILEGQRLYPLYNTEREMGSLGFRNGIINQLPVVGAHENEVEVAELPAGAGNNQPFVIDLDGERMSYVTAMEPYGEDSRGLDEIFFVDATTGESRYFASEGETLTGPERAMGIVRSADSQTGWGDNFVVVEPVPVFINDELWWHSKVVPTDNTDISRNVFVNADSGEAVSLMTTEAVQSFLAGEDVDDEQVETEPAPDSEGVDYYIVITDSNGQEIERIPVGPDENPTIEYVPASQTAENSSAP</sequence>
<feature type="transmembrane region" description="Helical" evidence="2">
    <location>
        <begin position="47"/>
        <end position="69"/>
    </location>
</feature>
<accession>A0ABD6DB06</accession>
<evidence type="ECO:0000313" key="3">
    <source>
        <dbReference type="EMBL" id="MFD1642485.1"/>
    </source>
</evidence>
<organism evidence="3 4">
    <name type="scientific">Halohasta litorea</name>
    <dbReference type="NCBI Taxonomy" id="869891"/>
    <lineage>
        <taxon>Archaea</taxon>
        <taxon>Methanobacteriati</taxon>
        <taxon>Methanobacteriota</taxon>
        <taxon>Stenosarchaea group</taxon>
        <taxon>Halobacteria</taxon>
        <taxon>Halobacteriales</taxon>
        <taxon>Haloferacaceae</taxon>
        <taxon>Halohasta</taxon>
    </lineage>
</organism>
<dbReference type="EMBL" id="JBHUDM010000003">
    <property type="protein sequence ID" value="MFD1642485.1"/>
    <property type="molecule type" value="Genomic_DNA"/>
</dbReference>